<name>A0ABM3LLJ5_BICAN</name>
<feature type="domain" description="RRM" evidence="5">
    <location>
        <begin position="354"/>
        <end position="439"/>
    </location>
</feature>
<feature type="region of interest" description="Disordered" evidence="4">
    <location>
        <begin position="140"/>
        <end position="214"/>
    </location>
</feature>
<keyword evidence="2 3" id="KW-0694">RNA-binding</keyword>
<dbReference type="Proteomes" id="UP001652582">
    <property type="component" value="Chromosome 10"/>
</dbReference>
<dbReference type="InterPro" id="IPR035979">
    <property type="entry name" value="RBD_domain_sf"/>
</dbReference>
<proteinExistence type="predicted"/>
<dbReference type="InterPro" id="IPR000504">
    <property type="entry name" value="RRM_dom"/>
</dbReference>
<evidence type="ECO:0000256" key="2">
    <source>
        <dbReference type="ARBA" id="ARBA00022884"/>
    </source>
</evidence>
<dbReference type="InterPro" id="IPR012677">
    <property type="entry name" value="Nucleotide-bd_a/b_plait_sf"/>
</dbReference>
<dbReference type="RefSeq" id="XP_052739939.1">
    <property type="nucleotide sequence ID" value="XM_052883979.1"/>
</dbReference>
<organism evidence="7 8">
    <name type="scientific">Bicyclus anynana</name>
    <name type="common">Squinting bush brown butterfly</name>
    <dbReference type="NCBI Taxonomy" id="110368"/>
    <lineage>
        <taxon>Eukaryota</taxon>
        <taxon>Metazoa</taxon>
        <taxon>Ecdysozoa</taxon>
        <taxon>Arthropoda</taxon>
        <taxon>Hexapoda</taxon>
        <taxon>Insecta</taxon>
        <taxon>Pterygota</taxon>
        <taxon>Neoptera</taxon>
        <taxon>Endopterygota</taxon>
        <taxon>Lepidoptera</taxon>
        <taxon>Glossata</taxon>
        <taxon>Ditrysia</taxon>
        <taxon>Papilionoidea</taxon>
        <taxon>Nymphalidae</taxon>
        <taxon>Satyrinae</taxon>
        <taxon>Satyrini</taxon>
        <taxon>Mycalesina</taxon>
        <taxon>Bicyclus</taxon>
    </lineage>
</organism>
<dbReference type="PROSITE" id="PS50102">
    <property type="entry name" value="RRM"/>
    <property type="match status" value="1"/>
</dbReference>
<dbReference type="SUPFAM" id="SSF54427">
    <property type="entry name" value="NTF2-like"/>
    <property type="match status" value="1"/>
</dbReference>
<feature type="region of interest" description="Disordered" evidence="4">
    <location>
        <begin position="230"/>
        <end position="355"/>
    </location>
</feature>
<dbReference type="GeneID" id="112050679"/>
<dbReference type="PROSITE" id="PS50177">
    <property type="entry name" value="NTF2_DOMAIN"/>
    <property type="match status" value="1"/>
</dbReference>
<feature type="compositionally biased region" description="Low complexity" evidence="4">
    <location>
        <begin position="286"/>
        <end position="295"/>
    </location>
</feature>
<dbReference type="InterPro" id="IPR039539">
    <property type="entry name" value="Ras_GTPase_bind_prot"/>
</dbReference>
<feature type="region of interest" description="Disordered" evidence="4">
    <location>
        <begin position="433"/>
        <end position="467"/>
    </location>
</feature>
<protein>
    <submittedName>
        <fullName evidence="8">Ras GTPase-activating protein-binding protein 2 isoform X3</fullName>
    </submittedName>
</protein>
<dbReference type="Gene3D" id="3.30.70.330">
    <property type="match status" value="1"/>
</dbReference>
<feature type="compositionally biased region" description="Basic and acidic residues" evidence="4">
    <location>
        <begin position="435"/>
        <end position="448"/>
    </location>
</feature>
<evidence type="ECO:0000256" key="3">
    <source>
        <dbReference type="PROSITE-ProRule" id="PRU00176"/>
    </source>
</evidence>
<dbReference type="Pfam" id="PF02136">
    <property type="entry name" value="NTF2"/>
    <property type="match status" value="1"/>
</dbReference>
<dbReference type="CDD" id="cd00780">
    <property type="entry name" value="NTF2"/>
    <property type="match status" value="1"/>
</dbReference>
<feature type="compositionally biased region" description="Polar residues" evidence="4">
    <location>
        <begin position="230"/>
        <end position="241"/>
    </location>
</feature>
<dbReference type="SUPFAM" id="SSF54928">
    <property type="entry name" value="RNA-binding domain, RBD"/>
    <property type="match status" value="1"/>
</dbReference>
<dbReference type="InterPro" id="IPR002075">
    <property type="entry name" value="NTF2_dom"/>
</dbReference>
<dbReference type="Gene3D" id="3.10.450.50">
    <property type="match status" value="1"/>
</dbReference>
<gene>
    <name evidence="8" type="primary">LOC112050679</name>
</gene>
<evidence type="ECO:0000256" key="1">
    <source>
        <dbReference type="ARBA" id="ARBA00004210"/>
    </source>
</evidence>
<reference evidence="8" key="1">
    <citation type="submission" date="2025-08" db="UniProtKB">
        <authorList>
            <consortium name="RefSeq"/>
        </authorList>
    </citation>
    <scope>IDENTIFICATION</scope>
</reference>
<evidence type="ECO:0000256" key="4">
    <source>
        <dbReference type="SAM" id="MobiDB-lite"/>
    </source>
</evidence>
<dbReference type="SMART" id="SM00360">
    <property type="entry name" value="RRM"/>
    <property type="match status" value="1"/>
</dbReference>
<feature type="compositionally biased region" description="Pro residues" evidence="4">
    <location>
        <begin position="163"/>
        <end position="203"/>
    </location>
</feature>
<dbReference type="PANTHER" id="PTHR10693:SF20">
    <property type="entry name" value="AT27578P"/>
    <property type="match status" value="1"/>
</dbReference>
<feature type="domain" description="NTF2" evidence="6">
    <location>
        <begin position="12"/>
        <end position="132"/>
    </location>
</feature>
<feature type="compositionally biased region" description="Pro residues" evidence="4">
    <location>
        <begin position="263"/>
        <end position="274"/>
    </location>
</feature>
<feature type="compositionally biased region" description="Acidic residues" evidence="4">
    <location>
        <begin position="244"/>
        <end position="256"/>
    </location>
</feature>
<keyword evidence="7" id="KW-1185">Reference proteome</keyword>
<evidence type="ECO:0000259" key="5">
    <source>
        <dbReference type="PROSITE" id="PS50102"/>
    </source>
</evidence>
<accession>A0ABM3LLJ5</accession>
<dbReference type="InterPro" id="IPR018222">
    <property type="entry name" value="Nuclear_transport_factor_2_euk"/>
</dbReference>
<sequence length="467" mass="49837">MVMEASPSPQSVGREFVRQYYTLLNKAPAHLHRFYNNYSSFVHGGLDAPNRETLPVIGQKQIHNRIQQLNFRDCHAKISQVDAQATLGNGVVVQVTGELSNGGAPMRRFTQTFVLAAQSPKKYYVHNDIFRYQDIVFSDEEGSGSGRSEGEEEEGAAAGGYFPPAPNFPAPFPAPPAPPHAPLLSPPAPAQPAAPPSPSPPAPHLNGHPPQHDDATRHLVSAMQVSTISSGASVGANTSVGSVELEEVALEPEPEPEPEREPSPPPQPTTPVAPEPKTYANLLKSGSSSGAGAPRGSPPAAAPAPVPAPAPAPAPYAAHPPAHHEPRPRPPRNPQPPQQIGVGVDSGRRYSDAQQLFLGNLPHSATEDELRALFARFGPVAELRVHSKPAAPGAPRHPNYGFITYESAQAAADCLNAAPLFFPAEGGEGAGVKLNVEEKKMRGREPPRRRPLSSHRAAFQPRQPYRR</sequence>
<dbReference type="InterPro" id="IPR032710">
    <property type="entry name" value="NTF2-like_dom_sf"/>
</dbReference>
<dbReference type="Pfam" id="PF00076">
    <property type="entry name" value="RRM_1"/>
    <property type="match status" value="1"/>
</dbReference>
<feature type="compositionally biased region" description="Pro residues" evidence="4">
    <location>
        <begin position="296"/>
        <end position="314"/>
    </location>
</feature>
<dbReference type="PANTHER" id="PTHR10693">
    <property type="entry name" value="RAS GTPASE-ACTIVATING PROTEIN-BINDING PROTEIN"/>
    <property type="match status" value="1"/>
</dbReference>
<evidence type="ECO:0000313" key="8">
    <source>
        <dbReference type="RefSeq" id="XP_052739939.1"/>
    </source>
</evidence>
<evidence type="ECO:0000259" key="6">
    <source>
        <dbReference type="PROSITE" id="PS50177"/>
    </source>
</evidence>
<comment type="subcellular location">
    <subcellularLocation>
        <location evidence="1">Cytoplasm</location>
        <location evidence="1">Stress granule</location>
    </subcellularLocation>
</comment>
<evidence type="ECO:0000313" key="7">
    <source>
        <dbReference type="Proteomes" id="UP001652582"/>
    </source>
</evidence>